<dbReference type="SUPFAM" id="SSF53474">
    <property type="entry name" value="alpha/beta-Hydrolases"/>
    <property type="match status" value="1"/>
</dbReference>
<dbReference type="AlphaFoldDB" id="A0A1F5UVR2"/>
<name>A0A1F5UVR2_FRAXR</name>
<reference evidence="1 2" key="1">
    <citation type="journal article" date="2016" name="Nat. Commun.">
        <title>Thousands of microbial genomes shed light on interconnected biogeochemical processes in an aquifer system.</title>
        <authorList>
            <person name="Anantharaman K."/>
            <person name="Brown C.T."/>
            <person name="Hug L.A."/>
            <person name="Sharon I."/>
            <person name="Castelle C.J."/>
            <person name="Probst A.J."/>
            <person name="Thomas B.C."/>
            <person name="Singh A."/>
            <person name="Wilkins M.J."/>
            <person name="Karaoz U."/>
            <person name="Brodie E.L."/>
            <person name="Williams K.H."/>
            <person name="Hubbard S.S."/>
            <person name="Banfield J.F."/>
        </authorList>
    </citation>
    <scope>NUCLEOTIDE SEQUENCE [LARGE SCALE GENOMIC DNA]</scope>
    <source>
        <strain evidence="2">RBG_16_55_9</strain>
    </source>
</reference>
<gene>
    <name evidence="1" type="ORF">A2Z21_03145</name>
</gene>
<proteinExistence type="predicted"/>
<dbReference type="InterPro" id="IPR029058">
    <property type="entry name" value="AB_hydrolase_fold"/>
</dbReference>
<evidence type="ECO:0000313" key="1">
    <source>
        <dbReference type="EMBL" id="OGF55222.1"/>
    </source>
</evidence>
<accession>A0A1F5UVR2</accession>
<dbReference type="Gene3D" id="3.40.50.1820">
    <property type="entry name" value="alpha/beta hydrolase"/>
    <property type="match status" value="1"/>
</dbReference>
<evidence type="ECO:0000313" key="2">
    <source>
        <dbReference type="Proteomes" id="UP000179157"/>
    </source>
</evidence>
<dbReference type="Proteomes" id="UP000179157">
    <property type="component" value="Unassembled WGS sequence"/>
</dbReference>
<organism evidence="1 2">
    <name type="scientific">Fraserbacteria sp. (strain RBG_16_55_9)</name>
    <dbReference type="NCBI Taxonomy" id="1817864"/>
    <lineage>
        <taxon>Bacteria</taxon>
        <taxon>Candidatus Fraseribacteriota</taxon>
    </lineage>
</organism>
<evidence type="ECO:0008006" key="3">
    <source>
        <dbReference type="Google" id="ProtNLM"/>
    </source>
</evidence>
<protein>
    <recommendedName>
        <fullName evidence="3">AB hydrolase-1 domain-containing protein</fullName>
    </recommendedName>
</protein>
<comment type="caution">
    <text evidence="1">The sequence shown here is derived from an EMBL/GenBank/DDBJ whole genome shotgun (WGS) entry which is preliminary data.</text>
</comment>
<sequence>MLVVQRYPELFYAYVGIGQVTNAEKAREIADQFIRDRARETGREEAIPELEAKGGAVREKWVFQFGGVLYGASDWTPFVWAGLTSPVYSLLDLRTLAQGPSFSNRNMKYNAVQGPLMEEITQVNVPVYFFVGRHDYTTPSALVQQYYLSIQAPQKRLVWFENSAHFPFFEEPKKFAQEMLRVLAETYSQTN</sequence>
<dbReference type="EMBL" id="MFGX01000061">
    <property type="protein sequence ID" value="OGF55222.1"/>
    <property type="molecule type" value="Genomic_DNA"/>
</dbReference>
<dbReference type="STRING" id="1817864.A2Z21_03145"/>